<evidence type="ECO:0008006" key="3">
    <source>
        <dbReference type="Google" id="ProtNLM"/>
    </source>
</evidence>
<dbReference type="InterPro" id="IPR051700">
    <property type="entry name" value="STE20_Ser-Thr_kinase"/>
</dbReference>
<name>A0A9N7UVR4_PLEPL</name>
<dbReference type="EMBL" id="CADEAL010002001">
    <property type="protein sequence ID" value="CAB1437201.1"/>
    <property type="molecule type" value="Genomic_DNA"/>
</dbReference>
<dbReference type="GO" id="GO:0005829">
    <property type="term" value="C:cytosol"/>
    <property type="evidence" value="ECO:0007669"/>
    <property type="project" value="TreeGrafter"/>
</dbReference>
<protein>
    <recommendedName>
        <fullName evidence="3">TRAF2 and NCK interacting kinase</fullName>
    </recommendedName>
</protein>
<evidence type="ECO:0000313" key="1">
    <source>
        <dbReference type="EMBL" id="CAB1437201.1"/>
    </source>
</evidence>
<dbReference type="PANTHER" id="PTHR47096:SF1">
    <property type="entry name" value="MISSHAPEN LIKE KINASE 1"/>
    <property type="match status" value="1"/>
</dbReference>
<dbReference type="Gene3D" id="3.30.200.20">
    <property type="entry name" value="Phosphorylase Kinase, domain 1"/>
    <property type="match status" value="1"/>
</dbReference>
<comment type="caution">
    <text evidence="1">The sequence shown here is derived from an EMBL/GenBank/DDBJ whole genome shotgun (WGS) entry which is preliminary data.</text>
</comment>
<keyword evidence="2" id="KW-1185">Reference proteome</keyword>
<dbReference type="PANTHER" id="PTHR47096">
    <property type="entry name" value="MISSHAPEN LIKE KINASE 1"/>
    <property type="match status" value="1"/>
</dbReference>
<organism evidence="1 2">
    <name type="scientific">Pleuronectes platessa</name>
    <name type="common">European plaice</name>
    <dbReference type="NCBI Taxonomy" id="8262"/>
    <lineage>
        <taxon>Eukaryota</taxon>
        <taxon>Metazoa</taxon>
        <taxon>Chordata</taxon>
        <taxon>Craniata</taxon>
        <taxon>Vertebrata</taxon>
        <taxon>Euteleostomi</taxon>
        <taxon>Actinopterygii</taxon>
        <taxon>Neopterygii</taxon>
        <taxon>Teleostei</taxon>
        <taxon>Neoteleostei</taxon>
        <taxon>Acanthomorphata</taxon>
        <taxon>Carangaria</taxon>
        <taxon>Pleuronectiformes</taxon>
        <taxon>Pleuronectoidei</taxon>
        <taxon>Pleuronectidae</taxon>
        <taxon>Pleuronectes</taxon>
    </lineage>
</organism>
<proteinExistence type="predicted"/>
<reference evidence="1" key="1">
    <citation type="submission" date="2020-03" db="EMBL/GenBank/DDBJ databases">
        <authorList>
            <person name="Weist P."/>
        </authorList>
    </citation>
    <scope>NUCLEOTIDE SEQUENCE</scope>
</reference>
<gene>
    <name evidence="1" type="ORF">PLEPLA_LOCUS25224</name>
</gene>
<sequence length="72" mass="7867">MANDSPAKSLVDIDLASLRDPAGIFELVEVVGNGTYGQVYKHSVKVYCICATEDFTSDQQHGANPRPRQVSR</sequence>
<evidence type="ECO:0000313" key="2">
    <source>
        <dbReference type="Proteomes" id="UP001153269"/>
    </source>
</evidence>
<dbReference type="Proteomes" id="UP001153269">
    <property type="component" value="Unassembled WGS sequence"/>
</dbReference>
<accession>A0A9N7UVR4</accession>
<dbReference type="AlphaFoldDB" id="A0A9N7UVR4"/>